<dbReference type="STRING" id="1163617.SCD_n02127"/>
<feature type="signal peptide" evidence="4">
    <location>
        <begin position="1"/>
        <end position="30"/>
    </location>
</feature>
<feature type="domain" description="PilY1 beta-propeller" evidence="5">
    <location>
        <begin position="1033"/>
        <end position="1288"/>
    </location>
</feature>
<dbReference type="HOGENOM" id="CLU_001890_1_1_4"/>
<organism evidence="6 7">
    <name type="scientific">Sulfuricella denitrificans (strain DSM 22764 / NBRC 105220 / skB26)</name>
    <dbReference type="NCBI Taxonomy" id="1163617"/>
    <lineage>
        <taxon>Bacteria</taxon>
        <taxon>Pseudomonadati</taxon>
        <taxon>Pseudomonadota</taxon>
        <taxon>Betaproteobacteria</taxon>
        <taxon>Nitrosomonadales</taxon>
        <taxon>Sulfuricellaceae</taxon>
        <taxon>Sulfuricella</taxon>
    </lineage>
</organism>
<dbReference type="Proteomes" id="UP000015559">
    <property type="component" value="Chromosome"/>
</dbReference>
<dbReference type="eggNOG" id="COG3419">
    <property type="taxonomic scope" value="Bacteria"/>
</dbReference>
<gene>
    <name evidence="6" type="ORF">SCD_n02127</name>
</gene>
<accession>S6AI86</accession>
<evidence type="ECO:0000313" key="7">
    <source>
        <dbReference type="Proteomes" id="UP000015559"/>
    </source>
</evidence>
<keyword evidence="7" id="KW-1185">Reference proteome</keyword>
<dbReference type="RefSeq" id="WP_023506947.1">
    <property type="nucleotide sequence ID" value="NC_022357.1"/>
</dbReference>
<dbReference type="EMBL" id="AP013066">
    <property type="protein sequence ID" value="BAN35936.1"/>
    <property type="molecule type" value="Genomic_DNA"/>
</dbReference>
<evidence type="ECO:0000313" key="6">
    <source>
        <dbReference type="EMBL" id="BAN35936.1"/>
    </source>
</evidence>
<dbReference type="InterPro" id="IPR008707">
    <property type="entry name" value="B-propeller_PilY1"/>
</dbReference>
<proteinExistence type="predicted"/>
<evidence type="ECO:0000256" key="1">
    <source>
        <dbReference type="ARBA" id="ARBA00022723"/>
    </source>
</evidence>
<dbReference type="Pfam" id="PF05567">
    <property type="entry name" value="T4P_PilY1"/>
    <property type="match status" value="1"/>
</dbReference>
<name>S6AI86_SULDS</name>
<evidence type="ECO:0000256" key="2">
    <source>
        <dbReference type="ARBA" id="ARBA00022837"/>
    </source>
</evidence>
<keyword evidence="1" id="KW-0479">Metal-binding</keyword>
<feature type="chain" id="PRO_5004535930" description="PilY1 beta-propeller domain-containing protein" evidence="4">
    <location>
        <begin position="31"/>
        <end position="1510"/>
    </location>
</feature>
<sequence>MNVQSHSYGKQALLTVLFICANLAGLPSHAAVTELADVPLAQATTATVRPNLFYILDDSGSMMQQYTPDYISDRWGGGSYPGDFHCLDSGDDADSNRDKCLIGDPPYMSSDFNTQYYNPAIVYSPPVKFNGTKFNSMNAANSTNWSAVLTDGFNRQNTNQLEQSNTSVNLTTQYPDRVWCLDPADSATGANCKTNSASYSYPDNTPGGYNRGKDSSSNIKYKYGAPYYFTIAAKEYCTSTDLKTCQVADAPTGIYTIPATVRWCDSAAMTNCQAKKTGSFQYSRFSNTSAGSTAKGTIVIGNSGSDDSVSITSIQIDGINVINTTITSSTGTNATAERQTVASAVASAINAYNGTTPATPYPGYSATASNDTVVITPTTGSGNVTALSNSAIPNGRVIMAFSPSTGTTAATSRVDFSNTTTSGAVTSITVNGVEILNGTIAASSSTSGSTRNKNMALAVCNRINTYLNSTPFEYTGASSATGTSCPTNSATFYIQAPVAQGSAPNGFSIVITASNTDTTIANASTLTGGISRSMPTTVSNISGGGAGLSTFSRINIVPTTTAYPRGASRLDCVASASSCSYAEEMTNFANWYAYYRTRMQMMKSSSSVAFLPLGDNYRVGFYTINTSSVTQSISGSSPNRYSSTKFLDISNFDATQKEYWYNTLFYQVPSGSTPLRGALTKAGKIFQKNWSGAVDPVQYSCQQNFSLLTTDGYWNETYSGVGDQDNSDTGYSTRAVGAYDGNIGSTDTLADVAMYYYKNDLRPTGTTGVLGTDVSKDNVPTSDKDPAPHQHMITFTLGLGVDGVMTYRPDYETATNGDFYNIKTASTGCAWASGVCNWPKPVNDSETAVDDLWHAAVNGRGHYFSARDPAALASGLSEALSSIKIITGAAAASATSSPNITQTDNSIYSTFFRTLKWDGEVKAQSIDPATGNVIATVNWSAQTLLDAKALDSSDTRTIYTRDTSTGLLKTFDWTNLNATEKAYFNSKSATMSQYSTLDSAQRLLADNGENLVNYLRGHSEYEGILYRDREHILGDTVNAKPAYVARPKYNFGDTDYATFKTTQAARQAMLYISANDGMLHAFNASPDATAGGGGEVWAYVPRMIMSDLYQLANDNYSTNHKFFVDGTPESMDVYIGGVWKTILVGGLNKGGRGYYALDITDPNNPTMLWETCSDSTVCANSDTDLGYSYGNAVITKRPSDGKWVVLVSSGHNNVSPGTGKAFLFVLDAANGSVLSKIDTGFGSTTDPAGLSMISGWSNNPNTDNKALRIYGGDLRGNLWRFDLTTNSVIKLGELKDGSNNTQPVTTRPELGICGTSTEMIFVGTGRYLGLNDSLDASQQSFYAIKDSTAAWGNLRSTPIVQQTLAASSTTSRTISTNPVDLSSNTGWLLDFNPANSSPGERVTVDPQLVLGTMLIATNVPKQDACSTGGDSWFYQLNYCTGSYISTSAVQSIAANKITGSLTVGFVVIRLPDGTIKTIVTSASGDKQTQGVDIGGGGASGKRVSWREVLD</sequence>
<reference evidence="6 7" key="1">
    <citation type="journal article" date="2012" name="Appl. Environ. Microbiol.">
        <title>Draft genome sequence of a psychrotolerant sulfur-oxidizing bacterium, Sulfuricella denitrificans skB26, and proteomic insights into cold adaptation.</title>
        <authorList>
            <person name="Watanabe T."/>
            <person name="Kojima H."/>
            <person name="Fukui M."/>
        </authorList>
    </citation>
    <scope>NUCLEOTIDE SEQUENCE [LARGE SCALE GENOMIC DNA]</scope>
    <source>
        <strain evidence="7">skB26</strain>
    </source>
</reference>
<evidence type="ECO:0000256" key="3">
    <source>
        <dbReference type="SAM" id="MobiDB-lite"/>
    </source>
</evidence>
<evidence type="ECO:0000256" key="4">
    <source>
        <dbReference type="SAM" id="SignalP"/>
    </source>
</evidence>
<keyword evidence="2" id="KW-0106">Calcium</keyword>
<feature type="region of interest" description="Disordered" evidence="3">
    <location>
        <begin position="768"/>
        <end position="787"/>
    </location>
</feature>
<keyword evidence="4" id="KW-0732">Signal</keyword>
<evidence type="ECO:0000259" key="5">
    <source>
        <dbReference type="Pfam" id="PF05567"/>
    </source>
</evidence>
<protein>
    <recommendedName>
        <fullName evidence="5">PilY1 beta-propeller domain-containing protein</fullName>
    </recommendedName>
</protein>
<dbReference type="KEGG" id="sdr:SCD_n02127"/>
<dbReference type="GO" id="GO:0046872">
    <property type="term" value="F:metal ion binding"/>
    <property type="evidence" value="ECO:0007669"/>
    <property type="project" value="UniProtKB-KW"/>
</dbReference>
<dbReference type="OrthoDB" id="7156875at2"/>